<evidence type="ECO:0000313" key="4">
    <source>
        <dbReference type="Proteomes" id="UP001472677"/>
    </source>
</evidence>
<reference evidence="3 4" key="1">
    <citation type="journal article" date="2024" name="G3 (Bethesda)">
        <title>Genome assembly of Hibiscus sabdariffa L. provides insights into metabolisms of medicinal natural products.</title>
        <authorList>
            <person name="Kim T."/>
        </authorList>
    </citation>
    <scope>NUCLEOTIDE SEQUENCE [LARGE SCALE GENOMIC DNA]</scope>
    <source>
        <strain evidence="3">TK-2024</strain>
        <tissue evidence="3">Old leaves</tissue>
    </source>
</reference>
<dbReference type="InterPro" id="IPR005162">
    <property type="entry name" value="Retrotrans_gag_dom"/>
</dbReference>
<feature type="region of interest" description="Disordered" evidence="1">
    <location>
        <begin position="35"/>
        <end position="68"/>
    </location>
</feature>
<name>A0ABR2EFP8_9ROSI</name>
<gene>
    <name evidence="3" type="ORF">V6N12_012883</name>
</gene>
<evidence type="ECO:0000256" key="1">
    <source>
        <dbReference type="SAM" id="MobiDB-lite"/>
    </source>
</evidence>
<dbReference type="PANTHER" id="PTHR35046">
    <property type="entry name" value="ZINC KNUCKLE (CCHC-TYPE) FAMILY PROTEIN"/>
    <property type="match status" value="1"/>
</dbReference>
<dbReference type="Proteomes" id="UP001472677">
    <property type="component" value="Unassembled WGS sequence"/>
</dbReference>
<dbReference type="EMBL" id="JBBPBM010000014">
    <property type="protein sequence ID" value="KAK8560080.1"/>
    <property type="molecule type" value="Genomic_DNA"/>
</dbReference>
<keyword evidence="4" id="KW-1185">Reference proteome</keyword>
<evidence type="ECO:0000259" key="2">
    <source>
        <dbReference type="Pfam" id="PF03732"/>
    </source>
</evidence>
<organism evidence="3 4">
    <name type="scientific">Hibiscus sabdariffa</name>
    <name type="common">roselle</name>
    <dbReference type="NCBI Taxonomy" id="183260"/>
    <lineage>
        <taxon>Eukaryota</taxon>
        <taxon>Viridiplantae</taxon>
        <taxon>Streptophyta</taxon>
        <taxon>Embryophyta</taxon>
        <taxon>Tracheophyta</taxon>
        <taxon>Spermatophyta</taxon>
        <taxon>Magnoliopsida</taxon>
        <taxon>eudicotyledons</taxon>
        <taxon>Gunneridae</taxon>
        <taxon>Pentapetalae</taxon>
        <taxon>rosids</taxon>
        <taxon>malvids</taxon>
        <taxon>Malvales</taxon>
        <taxon>Malvaceae</taxon>
        <taxon>Malvoideae</taxon>
        <taxon>Hibiscus</taxon>
    </lineage>
</organism>
<evidence type="ECO:0000313" key="3">
    <source>
        <dbReference type="EMBL" id="KAK8560080.1"/>
    </source>
</evidence>
<sequence length="341" mass="39342">MAETSENPEGQQPNLQVQAIIRELKKSFREELEPIHDRLERLEGSQTNTPDEDHAENGSDQTPNQRQNLRQGRVQQVDDNLTNIKVVILSFQGRTDPDAYLAWESKVEHDQLLLSRRRTGEGPVRDWAEMKRIMHKRFVPSHYHRDLFQKLQGLKQGHRSVEDYFKEMEMAMMRANIAEDREATMARFLNGLNTDIANVVELQHYVELDEMVHMAIKVERQQRRKTIPSRGNISAKSVSYPPFNSTNNFRKPAPQAPLQIRERTETSKPKPPVILGVGSNLCTRHSKNVRETYSVSSVSDEGMLLVNTQTEGLCCCETMVTLNQSQKKMSRIFLLKMKMKT</sequence>
<feature type="region of interest" description="Disordered" evidence="1">
    <location>
        <begin position="223"/>
        <end position="252"/>
    </location>
</feature>
<feature type="compositionally biased region" description="Polar residues" evidence="1">
    <location>
        <begin position="58"/>
        <end position="68"/>
    </location>
</feature>
<feature type="domain" description="Retrotransposon gag" evidence="2">
    <location>
        <begin position="119"/>
        <end position="194"/>
    </location>
</feature>
<protein>
    <recommendedName>
        <fullName evidence="2">Retrotransposon gag domain-containing protein</fullName>
    </recommendedName>
</protein>
<dbReference type="Pfam" id="PF03732">
    <property type="entry name" value="Retrotrans_gag"/>
    <property type="match status" value="1"/>
</dbReference>
<dbReference type="PANTHER" id="PTHR35046:SF9">
    <property type="entry name" value="RNA-DIRECTED DNA POLYMERASE"/>
    <property type="match status" value="1"/>
</dbReference>
<feature type="compositionally biased region" description="Polar residues" evidence="1">
    <location>
        <begin position="229"/>
        <end position="249"/>
    </location>
</feature>
<accession>A0ABR2EFP8</accession>
<comment type="caution">
    <text evidence="3">The sequence shown here is derived from an EMBL/GenBank/DDBJ whole genome shotgun (WGS) entry which is preliminary data.</text>
</comment>
<proteinExistence type="predicted"/>